<comment type="caution">
    <text evidence="1">The sequence shown here is derived from an EMBL/GenBank/DDBJ whole genome shotgun (WGS) entry which is preliminary data.</text>
</comment>
<evidence type="ECO:0000313" key="1">
    <source>
        <dbReference type="EMBL" id="RDX82291.1"/>
    </source>
</evidence>
<dbReference type="EMBL" id="QJKJ01007675">
    <property type="protein sequence ID" value="RDX82291.1"/>
    <property type="molecule type" value="Genomic_DNA"/>
</dbReference>
<feature type="non-terminal residue" evidence="1">
    <location>
        <position position="1"/>
    </location>
</feature>
<accession>A0A371FVH2</accession>
<dbReference type="Proteomes" id="UP000257109">
    <property type="component" value="Unassembled WGS sequence"/>
</dbReference>
<reference evidence="1" key="1">
    <citation type="submission" date="2018-05" db="EMBL/GenBank/DDBJ databases">
        <title>Draft genome of Mucuna pruriens seed.</title>
        <authorList>
            <person name="Nnadi N.E."/>
            <person name="Vos R."/>
            <person name="Hasami M.H."/>
            <person name="Devisetty U.K."/>
            <person name="Aguiy J.C."/>
        </authorList>
    </citation>
    <scope>NUCLEOTIDE SEQUENCE [LARGE SCALE GENOMIC DNA]</scope>
    <source>
        <strain evidence="1">JCA_2017</strain>
    </source>
</reference>
<gene>
    <name evidence="1" type="ORF">CR513_36955</name>
</gene>
<proteinExistence type="predicted"/>
<protein>
    <submittedName>
        <fullName evidence="1">Uncharacterized protein</fullName>
    </submittedName>
</protein>
<keyword evidence="2" id="KW-1185">Reference proteome</keyword>
<feature type="non-terminal residue" evidence="1">
    <location>
        <position position="65"/>
    </location>
</feature>
<organism evidence="1 2">
    <name type="scientific">Mucuna pruriens</name>
    <name type="common">Velvet bean</name>
    <name type="synonym">Dolichos pruriens</name>
    <dbReference type="NCBI Taxonomy" id="157652"/>
    <lineage>
        <taxon>Eukaryota</taxon>
        <taxon>Viridiplantae</taxon>
        <taxon>Streptophyta</taxon>
        <taxon>Embryophyta</taxon>
        <taxon>Tracheophyta</taxon>
        <taxon>Spermatophyta</taxon>
        <taxon>Magnoliopsida</taxon>
        <taxon>eudicotyledons</taxon>
        <taxon>Gunneridae</taxon>
        <taxon>Pentapetalae</taxon>
        <taxon>rosids</taxon>
        <taxon>fabids</taxon>
        <taxon>Fabales</taxon>
        <taxon>Fabaceae</taxon>
        <taxon>Papilionoideae</taxon>
        <taxon>50 kb inversion clade</taxon>
        <taxon>NPAAA clade</taxon>
        <taxon>indigoferoid/millettioid clade</taxon>
        <taxon>Phaseoleae</taxon>
        <taxon>Mucuna</taxon>
    </lineage>
</organism>
<sequence length="65" mass="7114">MILLQNGGKSSSKGSHYKGDLLMVRRLMRKLCSVIIDNGCSVNVASLRLVEKLTLPTLPDQIVMA</sequence>
<evidence type="ECO:0000313" key="2">
    <source>
        <dbReference type="Proteomes" id="UP000257109"/>
    </source>
</evidence>
<name>A0A371FVH2_MUCPR</name>
<dbReference type="AlphaFoldDB" id="A0A371FVH2"/>